<dbReference type="GO" id="GO:0070181">
    <property type="term" value="F:small ribosomal subunit rRNA binding"/>
    <property type="evidence" value="ECO:0000318"/>
    <property type="project" value="GO_Central"/>
</dbReference>
<dbReference type="Gene3D" id="4.10.640.10">
    <property type="entry name" value="Ribosomal protein S18"/>
    <property type="match status" value="1"/>
</dbReference>
<dbReference type="RefSeq" id="XP_009022051.1">
    <property type="nucleotide sequence ID" value="XM_009023803.1"/>
</dbReference>
<dbReference type="OrthoDB" id="10066799at2759"/>
<keyword evidence="3" id="KW-0687">Ribonucleoprotein</keyword>
<keyword evidence="2" id="KW-0689">Ribosomal protein</keyword>
<dbReference type="InterPro" id="IPR018275">
    <property type="entry name" value="Ribosomal_bS18_CS"/>
</dbReference>
<evidence type="ECO:0000256" key="3">
    <source>
        <dbReference type="ARBA" id="ARBA00023274"/>
    </source>
</evidence>
<dbReference type="HOGENOM" id="CLU_139337_3_1_1"/>
<dbReference type="NCBIfam" id="TIGR00165">
    <property type="entry name" value="S18"/>
    <property type="match status" value="1"/>
</dbReference>
<gene>
    <name evidence="5" type="primary">20216279</name>
    <name evidence="4" type="ORF">HELRODRAFT_84013</name>
</gene>
<reference evidence="6" key="1">
    <citation type="submission" date="2012-12" db="EMBL/GenBank/DDBJ databases">
        <authorList>
            <person name="Hellsten U."/>
            <person name="Grimwood J."/>
            <person name="Chapman J.A."/>
            <person name="Shapiro H."/>
            <person name="Aerts A."/>
            <person name="Otillar R.P."/>
            <person name="Terry A.Y."/>
            <person name="Boore J.L."/>
            <person name="Simakov O."/>
            <person name="Marletaz F."/>
            <person name="Cho S.-J."/>
            <person name="Edsinger-Gonzales E."/>
            <person name="Havlak P."/>
            <person name="Kuo D.-H."/>
            <person name="Larsson T."/>
            <person name="Lv J."/>
            <person name="Arendt D."/>
            <person name="Savage R."/>
            <person name="Osoegawa K."/>
            <person name="de Jong P."/>
            <person name="Lindberg D.R."/>
            <person name="Seaver E.C."/>
            <person name="Weisblat D.A."/>
            <person name="Putnam N.H."/>
            <person name="Grigoriev I.V."/>
            <person name="Rokhsar D.S."/>
        </authorList>
    </citation>
    <scope>NUCLEOTIDE SEQUENCE</scope>
</reference>
<reference evidence="4 6" key="2">
    <citation type="journal article" date="2013" name="Nature">
        <title>Insights into bilaterian evolution from three spiralian genomes.</title>
        <authorList>
            <person name="Simakov O."/>
            <person name="Marletaz F."/>
            <person name="Cho S.J."/>
            <person name="Edsinger-Gonzales E."/>
            <person name="Havlak P."/>
            <person name="Hellsten U."/>
            <person name="Kuo D.H."/>
            <person name="Larsson T."/>
            <person name="Lv J."/>
            <person name="Arendt D."/>
            <person name="Savage R."/>
            <person name="Osoegawa K."/>
            <person name="de Jong P."/>
            <person name="Grimwood J."/>
            <person name="Chapman J.A."/>
            <person name="Shapiro H."/>
            <person name="Aerts A."/>
            <person name="Otillar R.P."/>
            <person name="Terry A.Y."/>
            <person name="Boore J.L."/>
            <person name="Grigoriev I.V."/>
            <person name="Lindberg D.R."/>
            <person name="Seaver E.C."/>
            <person name="Weisblat D.A."/>
            <person name="Putnam N.H."/>
            <person name="Rokhsar D.S."/>
        </authorList>
    </citation>
    <scope>NUCLEOTIDE SEQUENCE</scope>
</reference>
<dbReference type="SUPFAM" id="SSF46911">
    <property type="entry name" value="Ribosomal protein S18"/>
    <property type="match status" value="1"/>
</dbReference>
<evidence type="ECO:0000256" key="2">
    <source>
        <dbReference type="ARBA" id="ARBA00022980"/>
    </source>
</evidence>
<dbReference type="Proteomes" id="UP000015101">
    <property type="component" value="Unassembled WGS sequence"/>
</dbReference>
<evidence type="ECO:0000256" key="1">
    <source>
        <dbReference type="ARBA" id="ARBA00005589"/>
    </source>
</evidence>
<evidence type="ECO:0008006" key="7">
    <source>
        <dbReference type="Google" id="ProtNLM"/>
    </source>
</evidence>
<name>T1G5D2_HELRO</name>
<dbReference type="KEGG" id="hro:HELRODRAFT_84013"/>
<accession>T1G5D2</accession>
<dbReference type="eggNOG" id="KOG3162">
    <property type="taxonomic scope" value="Eukaryota"/>
</dbReference>
<dbReference type="EMBL" id="AMQM01005779">
    <property type="status" value="NOT_ANNOTATED_CDS"/>
    <property type="molecule type" value="Genomic_DNA"/>
</dbReference>
<dbReference type="GO" id="GO:0005763">
    <property type="term" value="C:mitochondrial small ribosomal subunit"/>
    <property type="evidence" value="ECO:0000318"/>
    <property type="project" value="GO_Central"/>
</dbReference>
<dbReference type="OMA" id="HPQFMRD"/>
<dbReference type="PANTHER" id="PTHR13479:SF40">
    <property type="entry name" value="SMALL RIBOSOMAL SUBUNIT PROTEIN BS18M"/>
    <property type="match status" value="1"/>
</dbReference>
<evidence type="ECO:0000313" key="4">
    <source>
        <dbReference type="EMBL" id="ESN99876.1"/>
    </source>
</evidence>
<dbReference type="PANTHER" id="PTHR13479">
    <property type="entry name" value="30S RIBOSOMAL PROTEIN S18"/>
    <property type="match status" value="1"/>
</dbReference>
<dbReference type="GO" id="GO:0006412">
    <property type="term" value="P:translation"/>
    <property type="evidence" value="ECO:0000318"/>
    <property type="project" value="GO_Central"/>
</dbReference>
<reference evidence="5" key="3">
    <citation type="submission" date="2015-06" db="UniProtKB">
        <authorList>
            <consortium name="EnsemblMetazoa"/>
        </authorList>
    </citation>
    <scope>IDENTIFICATION</scope>
</reference>
<dbReference type="CTD" id="20216279"/>
<dbReference type="GeneID" id="20216279"/>
<dbReference type="InterPro" id="IPR001648">
    <property type="entry name" value="Ribosomal_bS18"/>
</dbReference>
<organism evidence="5 6">
    <name type="scientific">Helobdella robusta</name>
    <name type="common">Californian leech</name>
    <dbReference type="NCBI Taxonomy" id="6412"/>
    <lineage>
        <taxon>Eukaryota</taxon>
        <taxon>Metazoa</taxon>
        <taxon>Spiralia</taxon>
        <taxon>Lophotrochozoa</taxon>
        <taxon>Annelida</taxon>
        <taxon>Clitellata</taxon>
        <taxon>Hirudinea</taxon>
        <taxon>Rhynchobdellida</taxon>
        <taxon>Glossiphoniidae</taxon>
        <taxon>Helobdella</taxon>
    </lineage>
</organism>
<proteinExistence type="inferred from homology"/>
<comment type="similarity">
    <text evidence="1">Belongs to the bacterial ribosomal protein bS18 family.</text>
</comment>
<protein>
    <recommendedName>
        <fullName evidence="7">28S ribosomal protein S18c, mitochondrial</fullName>
    </recommendedName>
</protein>
<dbReference type="STRING" id="6412.T1G5D2"/>
<dbReference type="Pfam" id="PF01084">
    <property type="entry name" value="Ribosomal_S18"/>
    <property type="match status" value="1"/>
</dbReference>
<dbReference type="FunCoup" id="T1G5D2">
    <property type="interactions" value="678"/>
</dbReference>
<keyword evidence="6" id="KW-1185">Reference proteome</keyword>
<evidence type="ECO:0000313" key="6">
    <source>
        <dbReference type="Proteomes" id="UP000015101"/>
    </source>
</evidence>
<sequence>PVVSMENPFLKPAERCILCKHDIPLDYKNVRLLSQFTSPHTGRIYDRGITGLCLFMQKRIAKVIKRSRYFGYMPYEMKDPKYVTDPKLFDPFKRR</sequence>
<evidence type="ECO:0000313" key="5">
    <source>
        <dbReference type="EnsemblMetazoa" id="HelroP84013"/>
    </source>
</evidence>
<dbReference type="EnsemblMetazoa" id="HelroT84013">
    <property type="protein sequence ID" value="HelroP84013"/>
    <property type="gene ID" value="HelroG84013"/>
</dbReference>
<dbReference type="InterPro" id="IPR036870">
    <property type="entry name" value="Ribosomal_bS18_sf"/>
</dbReference>
<dbReference type="AlphaFoldDB" id="T1G5D2"/>
<dbReference type="PROSITE" id="PS00057">
    <property type="entry name" value="RIBOSOMAL_S18"/>
    <property type="match status" value="1"/>
</dbReference>
<dbReference type="GO" id="GO:0003735">
    <property type="term" value="F:structural constituent of ribosome"/>
    <property type="evidence" value="ECO:0000318"/>
    <property type="project" value="GO_Central"/>
</dbReference>
<dbReference type="EMBL" id="KB097070">
    <property type="protein sequence ID" value="ESN99876.1"/>
    <property type="molecule type" value="Genomic_DNA"/>
</dbReference>
<dbReference type="InParanoid" id="T1G5D2"/>